<feature type="coiled-coil region" evidence="8">
    <location>
        <begin position="341"/>
        <end position="372"/>
    </location>
</feature>
<keyword evidence="5" id="KW-0812">Transmembrane</keyword>
<evidence type="ECO:0000256" key="5">
    <source>
        <dbReference type="ARBA" id="ARBA00022692"/>
    </source>
</evidence>
<dbReference type="PANTHER" id="PTHR30026">
    <property type="entry name" value="OUTER MEMBRANE PROTEIN TOLC"/>
    <property type="match status" value="1"/>
</dbReference>
<evidence type="ECO:0000256" key="3">
    <source>
        <dbReference type="ARBA" id="ARBA00022448"/>
    </source>
</evidence>
<dbReference type="GO" id="GO:1990281">
    <property type="term" value="C:efflux pump complex"/>
    <property type="evidence" value="ECO:0007669"/>
    <property type="project" value="TreeGrafter"/>
</dbReference>
<sequence>MNMTSNVKFICMAVAGCFALHGEAQEVWSVDRCMAYAVRHNHTVKQRLLEAKNYELDRLQAIGSFLPGVSGSTGVQYNFGRSVDPETNTYNNVSTFNNSYTLEGSLTVFRGGSLVNELRRSKAAVLLGKAALQEARDNTALETFQAYIDALYCYGTERLARKKLAESDSLLYKTRRQEELGLKGLADVAQMEAQQATDAYNLTRQRNLFETAMLTLKQKMNYPASEPLVLDTCLLDASPLSFVKLSADSPEDVVSAALSTNPTLHQAEMNKRIALMQRKGSWANILPQITLFGGVSSSYYKELHKDGYDSFGRQFRNNLGQYFGVSMSIPLFNRFSGAVSMRQARNNYRIASEQYEEQKTELQKLVLQAVQDREGYLKETVQMEKKVASDSLAYHVTRRKFEEGLMTSLDVQNSAATLLESETLFLQSKLTYVLKCRLVDYYKGEEIINCRLNVEN</sequence>
<dbReference type="Gene3D" id="1.20.1600.10">
    <property type="entry name" value="Outer membrane efflux proteins (OEP)"/>
    <property type="match status" value="1"/>
</dbReference>
<dbReference type="InterPro" id="IPR003423">
    <property type="entry name" value="OMP_efflux"/>
</dbReference>
<dbReference type="GO" id="GO:0015288">
    <property type="term" value="F:porin activity"/>
    <property type="evidence" value="ECO:0007669"/>
    <property type="project" value="TreeGrafter"/>
</dbReference>
<protein>
    <submittedName>
        <fullName evidence="9">TolC family protein</fullName>
    </submittedName>
</protein>
<dbReference type="PANTHER" id="PTHR30026:SF20">
    <property type="entry name" value="OUTER MEMBRANE PROTEIN TOLC"/>
    <property type="match status" value="1"/>
</dbReference>
<keyword evidence="8" id="KW-0175">Coiled coil</keyword>
<proteinExistence type="inferred from homology"/>
<comment type="subcellular location">
    <subcellularLocation>
        <location evidence="1">Cell outer membrane</location>
    </subcellularLocation>
</comment>
<dbReference type="EMBL" id="JAHLFJ010000100">
    <property type="protein sequence ID" value="MBU3857088.1"/>
    <property type="molecule type" value="Genomic_DNA"/>
</dbReference>
<dbReference type="Proteomes" id="UP000784286">
    <property type="component" value="Unassembled WGS sequence"/>
</dbReference>
<keyword evidence="4" id="KW-1134">Transmembrane beta strand</keyword>
<reference evidence="9" key="1">
    <citation type="journal article" date="2021" name="PeerJ">
        <title>Extensive microbial diversity within the chicken gut microbiome revealed by metagenomics and culture.</title>
        <authorList>
            <person name="Gilroy R."/>
            <person name="Ravi A."/>
            <person name="Getino M."/>
            <person name="Pursley I."/>
            <person name="Horton D.L."/>
            <person name="Alikhan N.F."/>
            <person name="Baker D."/>
            <person name="Gharbi K."/>
            <person name="Hall N."/>
            <person name="Watson M."/>
            <person name="Adriaenssens E.M."/>
            <person name="Foster-Nyarko E."/>
            <person name="Jarju S."/>
            <person name="Secka A."/>
            <person name="Antonio M."/>
            <person name="Oren A."/>
            <person name="Chaudhuri R.R."/>
            <person name="La Ragione R."/>
            <person name="Hildebrand F."/>
            <person name="Pallen M.J."/>
        </authorList>
    </citation>
    <scope>NUCLEOTIDE SEQUENCE</scope>
    <source>
        <strain evidence="9">8470</strain>
    </source>
</reference>
<dbReference type="GO" id="GO:0015562">
    <property type="term" value="F:efflux transmembrane transporter activity"/>
    <property type="evidence" value="ECO:0007669"/>
    <property type="project" value="InterPro"/>
</dbReference>
<keyword evidence="6" id="KW-0472">Membrane</keyword>
<evidence type="ECO:0000256" key="6">
    <source>
        <dbReference type="ARBA" id="ARBA00023136"/>
    </source>
</evidence>
<keyword evidence="3" id="KW-0813">Transport</keyword>
<organism evidence="9 10">
    <name type="scientific">Candidatus Phocaeicola excrementipullorum</name>
    <dbReference type="NCBI Taxonomy" id="2838731"/>
    <lineage>
        <taxon>Bacteria</taxon>
        <taxon>Pseudomonadati</taxon>
        <taxon>Bacteroidota</taxon>
        <taxon>Bacteroidia</taxon>
        <taxon>Bacteroidales</taxon>
        <taxon>Bacteroidaceae</taxon>
        <taxon>Phocaeicola</taxon>
    </lineage>
</organism>
<gene>
    <name evidence="9" type="ORF">H9928_11210</name>
</gene>
<keyword evidence="7" id="KW-0998">Cell outer membrane</keyword>
<reference evidence="9" key="2">
    <citation type="submission" date="2021-04" db="EMBL/GenBank/DDBJ databases">
        <authorList>
            <person name="Gilroy R."/>
        </authorList>
    </citation>
    <scope>NUCLEOTIDE SEQUENCE</scope>
    <source>
        <strain evidence="9">8470</strain>
    </source>
</reference>
<dbReference type="InterPro" id="IPR051906">
    <property type="entry name" value="TolC-like"/>
</dbReference>
<accession>A0A948TPC4</accession>
<evidence type="ECO:0000256" key="4">
    <source>
        <dbReference type="ARBA" id="ARBA00022452"/>
    </source>
</evidence>
<dbReference type="GO" id="GO:0009279">
    <property type="term" value="C:cell outer membrane"/>
    <property type="evidence" value="ECO:0007669"/>
    <property type="project" value="UniProtKB-SubCell"/>
</dbReference>
<evidence type="ECO:0000313" key="10">
    <source>
        <dbReference type="Proteomes" id="UP000784286"/>
    </source>
</evidence>
<comment type="caution">
    <text evidence="9">The sequence shown here is derived from an EMBL/GenBank/DDBJ whole genome shotgun (WGS) entry which is preliminary data.</text>
</comment>
<evidence type="ECO:0000256" key="7">
    <source>
        <dbReference type="ARBA" id="ARBA00023237"/>
    </source>
</evidence>
<dbReference type="AlphaFoldDB" id="A0A948TPC4"/>
<comment type="similarity">
    <text evidence="2">Belongs to the outer membrane factor (OMF) (TC 1.B.17) family.</text>
</comment>
<dbReference type="Pfam" id="PF02321">
    <property type="entry name" value="OEP"/>
    <property type="match status" value="1"/>
</dbReference>
<name>A0A948TPC4_9BACT</name>
<evidence type="ECO:0000256" key="2">
    <source>
        <dbReference type="ARBA" id="ARBA00007613"/>
    </source>
</evidence>
<dbReference type="SUPFAM" id="SSF56954">
    <property type="entry name" value="Outer membrane efflux proteins (OEP)"/>
    <property type="match status" value="1"/>
</dbReference>
<evidence type="ECO:0000313" key="9">
    <source>
        <dbReference type="EMBL" id="MBU3857088.1"/>
    </source>
</evidence>
<evidence type="ECO:0000256" key="1">
    <source>
        <dbReference type="ARBA" id="ARBA00004442"/>
    </source>
</evidence>
<evidence type="ECO:0000256" key="8">
    <source>
        <dbReference type="SAM" id="Coils"/>
    </source>
</evidence>